<comment type="caution">
    <text evidence="2">The sequence shown here is derived from an EMBL/GenBank/DDBJ whole genome shotgun (WGS) entry which is preliminary data.</text>
</comment>
<dbReference type="EMBL" id="CAJHNJ030000001">
    <property type="protein sequence ID" value="CAG9088550.1"/>
    <property type="molecule type" value="Genomic_DNA"/>
</dbReference>
<dbReference type="SUPFAM" id="SSF55729">
    <property type="entry name" value="Acyl-CoA N-acyltransferases (Nat)"/>
    <property type="match status" value="1"/>
</dbReference>
<keyword evidence="3" id="KW-1185">Reference proteome</keyword>
<dbReference type="Proteomes" id="UP000653454">
    <property type="component" value="Unassembled WGS sequence"/>
</dbReference>
<sequence length="328" mass="38355">MLIKFTKCILNISALNRPITQWRQCHSVFGIKKLIETEKLPEQDFELQRITPDLYQPAVDMIKRDFLPLHVLCQYRKMDLSNDRSLDEYIVRLLKQGNSMCALQQDGSLAAVSVNYASSRCDPDNLRQYAYYRQDPNTKDFFYFLAKLQETPNLWTMFNQQKIFEMKMLCVSPGCRRRGLATRLARRAREAATDQGYCVLRLDCLNKYDYKLAERLMMRCISRYPLHRLRGASAPFVKKSSELNRVVRVYVEGSECREVAETIEMVRRRAPESLIEALHIALRRTAPFVKKSSELNRVVRVYVEGSECREVAETIEMVRKRAPESLIE</sequence>
<protein>
    <submittedName>
        <fullName evidence="2">(diamondback moth) hypothetical protein</fullName>
    </submittedName>
</protein>
<organism evidence="2 3">
    <name type="scientific">Plutella xylostella</name>
    <name type="common">Diamondback moth</name>
    <name type="synonym">Plutella maculipennis</name>
    <dbReference type="NCBI Taxonomy" id="51655"/>
    <lineage>
        <taxon>Eukaryota</taxon>
        <taxon>Metazoa</taxon>
        <taxon>Ecdysozoa</taxon>
        <taxon>Arthropoda</taxon>
        <taxon>Hexapoda</taxon>
        <taxon>Insecta</taxon>
        <taxon>Pterygota</taxon>
        <taxon>Neoptera</taxon>
        <taxon>Endopterygota</taxon>
        <taxon>Lepidoptera</taxon>
        <taxon>Glossata</taxon>
        <taxon>Ditrysia</taxon>
        <taxon>Yponomeutoidea</taxon>
        <taxon>Plutellidae</taxon>
        <taxon>Plutella</taxon>
    </lineage>
</organism>
<dbReference type="InterPro" id="IPR016181">
    <property type="entry name" value="Acyl_CoA_acyltransferase"/>
</dbReference>
<dbReference type="InterPro" id="IPR000182">
    <property type="entry name" value="GNAT_dom"/>
</dbReference>
<gene>
    <name evidence="2" type="ORF">PLXY2_LOCUS248</name>
</gene>
<reference evidence="2" key="1">
    <citation type="submission" date="2020-11" db="EMBL/GenBank/DDBJ databases">
        <authorList>
            <person name="Whiteford S."/>
        </authorList>
    </citation>
    <scope>NUCLEOTIDE SEQUENCE</scope>
</reference>
<dbReference type="GO" id="GO:0008080">
    <property type="term" value="F:N-acetyltransferase activity"/>
    <property type="evidence" value="ECO:0007669"/>
    <property type="project" value="TreeGrafter"/>
</dbReference>
<feature type="domain" description="N-acetyltransferase" evidence="1">
    <location>
        <begin position="89"/>
        <end position="270"/>
    </location>
</feature>
<dbReference type="PANTHER" id="PTHR20905:SF1">
    <property type="entry name" value="AT07410P-RELATED"/>
    <property type="match status" value="1"/>
</dbReference>
<name>A0A8S4CZ82_PLUXY</name>
<evidence type="ECO:0000313" key="3">
    <source>
        <dbReference type="Proteomes" id="UP000653454"/>
    </source>
</evidence>
<proteinExistence type="predicted"/>
<dbReference type="Pfam" id="PF00583">
    <property type="entry name" value="Acetyltransf_1"/>
    <property type="match status" value="1"/>
</dbReference>
<dbReference type="PANTHER" id="PTHR20905">
    <property type="entry name" value="N-ACETYLTRANSFERASE-RELATED"/>
    <property type="match status" value="1"/>
</dbReference>
<evidence type="ECO:0000313" key="2">
    <source>
        <dbReference type="EMBL" id="CAG9088550.1"/>
    </source>
</evidence>
<dbReference type="PROSITE" id="PS51186">
    <property type="entry name" value="GNAT"/>
    <property type="match status" value="1"/>
</dbReference>
<evidence type="ECO:0000259" key="1">
    <source>
        <dbReference type="PROSITE" id="PS51186"/>
    </source>
</evidence>
<dbReference type="AlphaFoldDB" id="A0A8S4CZ82"/>
<dbReference type="Gene3D" id="3.40.630.30">
    <property type="match status" value="1"/>
</dbReference>
<accession>A0A8S4CZ82</accession>